<keyword evidence="3 4" id="KW-0998">Cell outer membrane</keyword>
<evidence type="ECO:0000256" key="3">
    <source>
        <dbReference type="ARBA" id="ARBA00023237"/>
    </source>
</evidence>
<comment type="similarity">
    <text evidence="4">Belongs to the BamC family.</text>
</comment>
<proteinExistence type="inferred from homology"/>
<evidence type="ECO:0000256" key="5">
    <source>
        <dbReference type="SAM" id="SignalP"/>
    </source>
</evidence>
<keyword evidence="2 4" id="KW-0472">Membrane</keyword>
<keyword evidence="4" id="KW-0564">Palmitate</keyword>
<dbReference type="InterPro" id="IPR042268">
    <property type="entry name" value="BamC_C"/>
</dbReference>
<feature type="signal peptide" evidence="5">
    <location>
        <begin position="1"/>
        <end position="24"/>
    </location>
</feature>
<dbReference type="RefSeq" id="WP_124936192.1">
    <property type="nucleotide sequence ID" value="NZ_RJVQ01000002.1"/>
</dbReference>
<comment type="caution">
    <text evidence="6">The sequence shown here is derived from an EMBL/GenBank/DDBJ whole genome shotgun (WGS) entry which is preliminary data.</text>
</comment>
<dbReference type="GO" id="GO:0043165">
    <property type="term" value="P:Gram-negative-bacterium-type cell outer membrane assembly"/>
    <property type="evidence" value="ECO:0007669"/>
    <property type="project" value="UniProtKB-UniRule"/>
</dbReference>
<organism evidence="6 7">
    <name type="scientific">Vibrio viridaestus</name>
    <dbReference type="NCBI Taxonomy" id="2487322"/>
    <lineage>
        <taxon>Bacteria</taxon>
        <taxon>Pseudomonadati</taxon>
        <taxon>Pseudomonadota</taxon>
        <taxon>Gammaproteobacteria</taxon>
        <taxon>Vibrionales</taxon>
        <taxon>Vibrionaceae</taxon>
        <taxon>Vibrio</taxon>
    </lineage>
</organism>
<dbReference type="Pfam" id="PF06804">
    <property type="entry name" value="Lipoprotein_18"/>
    <property type="match status" value="1"/>
</dbReference>
<evidence type="ECO:0000256" key="4">
    <source>
        <dbReference type="HAMAP-Rule" id="MF_00924"/>
    </source>
</evidence>
<gene>
    <name evidence="4 6" type="primary">bamC</name>
    <name evidence="6" type="ORF">EES38_05635</name>
</gene>
<comment type="subcellular location">
    <subcellularLocation>
        <location evidence="4">Cell outer membrane</location>
        <topology evidence="4">Lipid-anchor</topology>
    </subcellularLocation>
</comment>
<dbReference type="EMBL" id="RJVQ01000002">
    <property type="protein sequence ID" value="RQW64072.1"/>
    <property type="molecule type" value="Genomic_DNA"/>
</dbReference>
<dbReference type="HAMAP" id="MF_00924">
    <property type="entry name" value="OM_assembly_BamC"/>
    <property type="match status" value="1"/>
</dbReference>
<dbReference type="Gene3D" id="3.30.310.170">
    <property type="entry name" value="Outer membrane protein assembly factor BamC"/>
    <property type="match status" value="1"/>
</dbReference>
<dbReference type="InterPro" id="IPR014524">
    <property type="entry name" value="BamC"/>
</dbReference>
<dbReference type="PROSITE" id="PS51257">
    <property type="entry name" value="PROKAR_LIPOPROTEIN"/>
    <property type="match status" value="1"/>
</dbReference>
<comment type="subunit">
    <text evidence="4">Part of the Bam complex.</text>
</comment>
<evidence type="ECO:0000256" key="1">
    <source>
        <dbReference type="ARBA" id="ARBA00022729"/>
    </source>
</evidence>
<sequence length="338" mass="37867">MKFSCQLVSSTLAVLVLSACSNNAVERKQADDDFAYLNAQSLQDWKYPRNALPESSSLYQIPQGQYKGSIGTDVDIRPPQEILTLLSGVRVDQRSNTAELWMVKNGTADKIWREITQWLNASGASFTEQSSSVIQTGWVTWSPEDEPNPVLGRYQFEKLQKTGQDGIQVKLLELKQGSQSLSQNESMVDRYTAVMANNIVTHYDDKQRADEANRIRSQMNNIAVQMGSDRSGLPVIIARAPYNVLWERLPDAIIRINMAIQDRTQSQGSIKVDYTTPDDDVWASFRVEPLPLKKGSYTLLLGDLGNRTSINLTDSKGKPVSEDTLKSFADILSKLLER</sequence>
<dbReference type="AlphaFoldDB" id="A0A3N9U3B5"/>
<protein>
    <recommendedName>
        <fullName evidence="4">Outer membrane protein assembly factor BamC</fullName>
    </recommendedName>
</protein>
<dbReference type="GO" id="GO:0009279">
    <property type="term" value="C:cell outer membrane"/>
    <property type="evidence" value="ECO:0007669"/>
    <property type="project" value="UniProtKB-SubCell"/>
</dbReference>
<dbReference type="Proteomes" id="UP000281112">
    <property type="component" value="Unassembled WGS sequence"/>
</dbReference>
<dbReference type="OrthoDB" id="5686855at2"/>
<dbReference type="GO" id="GO:0051205">
    <property type="term" value="P:protein insertion into membrane"/>
    <property type="evidence" value="ECO:0007669"/>
    <property type="project" value="UniProtKB-UniRule"/>
</dbReference>
<evidence type="ECO:0000313" key="7">
    <source>
        <dbReference type="Proteomes" id="UP000281112"/>
    </source>
</evidence>
<feature type="chain" id="PRO_5018797661" description="Outer membrane protein assembly factor BamC" evidence="5">
    <location>
        <begin position="25"/>
        <end position="338"/>
    </location>
</feature>
<reference evidence="6 7" key="1">
    <citation type="submission" date="2018-11" db="EMBL/GenBank/DDBJ databases">
        <title>Vibrio LJC006 sp. nov., isolated from seawater during the bloom of the enteromorpha.</title>
        <authorList>
            <person name="Liang J."/>
        </authorList>
    </citation>
    <scope>NUCLEOTIDE SEQUENCE [LARGE SCALE GENOMIC DNA]</scope>
    <source>
        <strain evidence="6 7">LJC006</strain>
    </source>
</reference>
<comment type="function">
    <text evidence="4">Part of the outer membrane protein assembly complex, which is involved in assembly and insertion of beta-barrel proteins into the outer membrane.</text>
</comment>
<evidence type="ECO:0000313" key="6">
    <source>
        <dbReference type="EMBL" id="RQW64072.1"/>
    </source>
</evidence>
<dbReference type="PIRSF" id="PIRSF026343">
    <property type="entry name" value="NlpB"/>
    <property type="match status" value="1"/>
</dbReference>
<name>A0A3N9U3B5_9VIBR</name>
<keyword evidence="4" id="KW-0449">Lipoprotein</keyword>
<keyword evidence="1 4" id="KW-0732">Signal</keyword>
<dbReference type="Gene3D" id="3.30.530.50">
    <property type="match status" value="1"/>
</dbReference>
<dbReference type="InterPro" id="IPR010653">
    <property type="entry name" value="NlpB/DapX"/>
</dbReference>
<accession>A0A3N9U3B5</accession>
<evidence type="ECO:0000256" key="2">
    <source>
        <dbReference type="ARBA" id="ARBA00023136"/>
    </source>
</evidence>
<keyword evidence="7" id="KW-1185">Reference proteome</keyword>